<proteinExistence type="predicted"/>
<sequence length="84" mass="9371">MPDKSYIQKQLNIAGDEKYPQKIREDALCRAVSNSNIHGFNYPNIQEIGAAHVSILQAFIDGKIDLNEIQERAEGMILGGILDE</sequence>
<comment type="caution">
    <text evidence="1">The sequence shown here is derived from an EMBL/GenBank/DDBJ whole genome shotgun (WGS) entry which is preliminary data.</text>
</comment>
<dbReference type="Proteomes" id="UP000053372">
    <property type="component" value="Unassembled WGS sequence"/>
</dbReference>
<evidence type="ECO:0000313" key="1">
    <source>
        <dbReference type="EMBL" id="KST63523.1"/>
    </source>
</evidence>
<evidence type="ECO:0000313" key="2">
    <source>
        <dbReference type="Proteomes" id="UP000053372"/>
    </source>
</evidence>
<accession>A0A0V7ZG57</accession>
<reference evidence="1 2" key="1">
    <citation type="journal article" date="2015" name="Genome Announc.">
        <title>Draft Genome of the Euendolithic (true boring) Cyanobacterium Mastigocoleus testarum strain BC008.</title>
        <authorList>
            <person name="Guida B.S."/>
            <person name="Garcia-Pichel F."/>
        </authorList>
    </citation>
    <scope>NUCLEOTIDE SEQUENCE [LARGE SCALE GENOMIC DNA]</scope>
    <source>
        <strain evidence="1 2">BC008</strain>
    </source>
</reference>
<dbReference type="AlphaFoldDB" id="A0A0V7ZG57"/>
<dbReference type="RefSeq" id="WP_027841243.1">
    <property type="nucleotide sequence ID" value="NZ_LMTZ01000137.1"/>
</dbReference>
<dbReference type="EMBL" id="LMTZ01000137">
    <property type="protein sequence ID" value="KST63523.1"/>
    <property type="molecule type" value="Genomic_DNA"/>
</dbReference>
<gene>
    <name evidence="1" type="ORF">BC008_13750</name>
</gene>
<protein>
    <submittedName>
        <fullName evidence="1">Uncharacterized protein</fullName>
    </submittedName>
</protein>
<keyword evidence="2" id="KW-1185">Reference proteome</keyword>
<name>A0A0V7ZG57_9CYAN</name>
<organism evidence="1 2">
    <name type="scientific">Mastigocoleus testarum BC008</name>
    <dbReference type="NCBI Taxonomy" id="371196"/>
    <lineage>
        <taxon>Bacteria</taxon>
        <taxon>Bacillati</taxon>
        <taxon>Cyanobacteriota</taxon>
        <taxon>Cyanophyceae</taxon>
        <taxon>Nostocales</taxon>
        <taxon>Hapalosiphonaceae</taxon>
        <taxon>Mastigocoleus</taxon>
    </lineage>
</organism>